<dbReference type="PROSITE" id="PS50835">
    <property type="entry name" value="IG_LIKE"/>
    <property type="match status" value="2"/>
</dbReference>
<accession>A0ABV0SAJ5</accession>
<evidence type="ECO:0000313" key="5">
    <source>
        <dbReference type="EMBL" id="MEQ2217590.1"/>
    </source>
</evidence>
<keyword evidence="1" id="KW-0732">Signal</keyword>
<dbReference type="SUPFAM" id="SSF48726">
    <property type="entry name" value="Immunoglobulin"/>
    <property type="match status" value="2"/>
</dbReference>
<dbReference type="PANTHER" id="PTHR12207:SF33">
    <property type="entry name" value="IMMUNOGLOBULIN SUPERFAMILY MEMBER 8 PRECURSOR"/>
    <property type="match status" value="1"/>
</dbReference>
<evidence type="ECO:0000259" key="4">
    <source>
        <dbReference type="PROSITE" id="PS50835"/>
    </source>
</evidence>
<feature type="non-terminal residue" evidence="5">
    <location>
        <position position="1"/>
    </location>
</feature>
<protein>
    <recommendedName>
        <fullName evidence="4">Ig-like domain-containing protein</fullName>
    </recommendedName>
</protein>
<feature type="domain" description="Ig-like" evidence="4">
    <location>
        <begin position="1"/>
        <end position="93"/>
    </location>
</feature>
<dbReference type="EMBL" id="JAHRIN010075948">
    <property type="protein sequence ID" value="MEQ2217590.1"/>
    <property type="molecule type" value="Genomic_DNA"/>
</dbReference>
<reference evidence="5 6" key="1">
    <citation type="submission" date="2021-06" db="EMBL/GenBank/DDBJ databases">
        <authorList>
            <person name="Palmer J.M."/>
        </authorList>
    </citation>
    <scope>NUCLEOTIDE SEQUENCE [LARGE SCALE GENOMIC DNA]</scope>
    <source>
        <strain evidence="5 6">XC_2019</strain>
        <tissue evidence="5">Muscle</tissue>
    </source>
</reference>
<dbReference type="InterPro" id="IPR036179">
    <property type="entry name" value="Ig-like_dom_sf"/>
</dbReference>
<keyword evidence="3" id="KW-0393">Immunoglobulin domain</keyword>
<keyword evidence="6" id="KW-1185">Reference proteome</keyword>
<dbReference type="InterPro" id="IPR003599">
    <property type="entry name" value="Ig_sub"/>
</dbReference>
<dbReference type="InterPro" id="IPR013783">
    <property type="entry name" value="Ig-like_fold"/>
</dbReference>
<evidence type="ECO:0000256" key="2">
    <source>
        <dbReference type="ARBA" id="ARBA00023157"/>
    </source>
</evidence>
<comment type="caution">
    <text evidence="5">The sequence shown here is derived from an EMBL/GenBank/DDBJ whole genome shotgun (WGS) entry which is preliminary data.</text>
</comment>
<proteinExistence type="predicted"/>
<dbReference type="InterPro" id="IPR051102">
    <property type="entry name" value="IgSF_V-set/TM_domain"/>
</dbReference>
<dbReference type="InterPro" id="IPR007110">
    <property type="entry name" value="Ig-like_dom"/>
</dbReference>
<name>A0ABV0SAJ5_9TELE</name>
<dbReference type="SMART" id="SM00409">
    <property type="entry name" value="IG"/>
    <property type="match status" value="2"/>
</dbReference>
<evidence type="ECO:0000256" key="3">
    <source>
        <dbReference type="ARBA" id="ARBA00023319"/>
    </source>
</evidence>
<feature type="domain" description="Ig-like" evidence="4">
    <location>
        <begin position="106"/>
        <end position="219"/>
    </location>
</feature>
<evidence type="ECO:0000256" key="1">
    <source>
        <dbReference type="ARBA" id="ARBA00022729"/>
    </source>
</evidence>
<sequence>LLVQWMKRGSVSSDVVGTRGVEVEVARMSPDGIVSWGDDLSRASGGSLEKVSEGKYSLKLFSARPADSGVYRCVVSVYAGRKNPSPSTPATLTQRSEGVAVNLKTKAVARLSRGPLLKRGSTITLICNTTVTTTGPVQVQVQWLRWPIPEPVITRNSGGVPLDLEAVTQPKPIATLMYNGVANINHSEISIDRLSANSYRLRIHMATEEDQGLYGCHAEVWGQDPHGGWYDTGARSVSNLVTVYLYARGKSLILS</sequence>
<keyword evidence="2" id="KW-1015">Disulfide bond</keyword>
<dbReference type="Proteomes" id="UP001434883">
    <property type="component" value="Unassembled WGS sequence"/>
</dbReference>
<dbReference type="CDD" id="cd00096">
    <property type="entry name" value="Ig"/>
    <property type="match status" value="1"/>
</dbReference>
<evidence type="ECO:0000313" key="6">
    <source>
        <dbReference type="Proteomes" id="UP001434883"/>
    </source>
</evidence>
<dbReference type="Gene3D" id="2.60.40.10">
    <property type="entry name" value="Immunoglobulins"/>
    <property type="match status" value="2"/>
</dbReference>
<dbReference type="PANTHER" id="PTHR12207">
    <property type="entry name" value="V-SET AND TRANSMEMBRANE DOMAIN-CONTAINING PROTEIN"/>
    <property type="match status" value="1"/>
</dbReference>
<gene>
    <name evidence="5" type="ORF">XENOCAPTIV_015834</name>
</gene>
<organism evidence="5 6">
    <name type="scientific">Xenoophorus captivus</name>
    <dbReference type="NCBI Taxonomy" id="1517983"/>
    <lineage>
        <taxon>Eukaryota</taxon>
        <taxon>Metazoa</taxon>
        <taxon>Chordata</taxon>
        <taxon>Craniata</taxon>
        <taxon>Vertebrata</taxon>
        <taxon>Euteleostomi</taxon>
        <taxon>Actinopterygii</taxon>
        <taxon>Neopterygii</taxon>
        <taxon>Teleostei</taxon>
        <taxon>Neoteleostei</taxon>
        <taxon>Acanthomorphata</taxon>
        <taxon>Ovalentaria</taxon>
        <taxon>Atherinomorphae</taxon>
        <taxon>Cyprinodontiformes</taxon>
        <taxon>Goodeidae</taxon>
        <taxon>Xenoophorus</taxon>
    </lineage>
</organism>